<feature type="transmembrane region" description="Helical" evidence="1">
    <location>
        <begin position="71"/>
        <end position="93"/>
    </location>
</feature>
<keyword evidence="1" id="KW-0812">Transmembrane</keyword>
<keyword evidence="1" id="KW-0472">Membrane</keyword>
<dbReference type="KEGG" id="aluc:AKAW2_11277S"/>
<evidence type="ECO:0000313" key="2">
    <source>
        <dbReference type="EMBL" id="BCR94231.1"/>
    </source>
</evidence>
<dbReference type="EMBL" id="AP024425">
    <property type="protein sequence ID" value="BCR94231.1"/>
    <property type="molecule type" value="Genomic_DNA"/>
</dbReference>
<dbReference type="AlphaFoldDB" id="A0A7R7W0T9"/>
<dbReference type="Proteomes" id="UP000661280">
    <property type="component" value="Chromosome 1"/>
</dbReference>
<organism evidence="2 3">
    <name type="scientific">Aspergillus kawachii</name>
    <name type="common">White koji mold</name>
    <name type="synonym">Aspergillus awamori var. kawachi</name>
    <dbReference type="NCBI Taxonomy" id="1069201"/>
    <lineage>
        <taxon>Eukaryota</taxon>
        <taxon>Fungi</taxon>
        <taxon>Dikarya</taxon>
        <taxon>Ascomycota</taxon>
        <taxon>Pezizomycotina</taxon>
        <taxon>Eurotiomycetes</taxon>
        <taxon>Eurotiomycetidae</taxon>
        <taxon>Eurotiales</taxon>
        <taxon>Aspergillaceae</taxon>
        <taxon>Aspergillus</taxon>
        <taxon>Aspergillus subgen. Circumdati</taxon>
    </lineage>
</organism>
<keyword evidence="3" id="KW-1185">Reference proteome</keyword>
<reference evidence="2" key="2">
    <citation type="submission" date="2021-02" db="EMBL/GenBank/DDBJ databases">
        <title>Aspergillus luchuensis mut. kawachii IFO 4304 genome sequence.</title>
        <authorList>
            <person name="Mori K."/>
            <person name="Kadooka C."/>
            <person name="Goto M."/>
            <person name="Futagami T."/>
        </authorList>
    </citation>
    <scope>NUCLEOTIDE SEQUENCE</scope>
    <source>
        <strain evidence="2">IFO 4308</strain>
    </source>
</reference>
<accession>A0A7R7W0T9</accession>
<evidence type="ECO:0000256" key="1">
    <source>
        <dbReference type="SAM" id="Phobius"/>
    </source>
</evidence>
<sequence>MIRESVSDLGSFISRSTLEKWVYVDAGKGTQLSPSQGRLNKTHTKSMEELSMSFSSFPSPVRCLASMSFHFCFAFAFSPPSLWVFACFVYSIYCRPEFWEYL</sequence>
<proteinExistence type="predicted"/>
<dbReference type="RefSeq" id="XP_041537997.1">
    <property type="nucleotide sequence ID" value="XM_041683743.1"/>
</dbReference>
<dbReference type="GeneID" id="64955556"/>
<keyword evidence="1" id="KW-1133">Transmembrane helix</keyword>
<evidence type="ECO:0000313" key="3">
    <source>
        <dbReference type="Proteomes" id="UP000661280"/>
    </source>
</evidence>
<name>A0A7R7W0T9_ASPKA</name>
<reference evidence="2" key="1">
    <citation type="submission" date="2021-01" db="EMBL/GenBank/DDBJ databases">
        <authorList>
            <consortium name="Aspergillus luchuensis mut. kawachii IFO 4304 genome sequencing consortium"/>
            <person name="Kazuki M."/>
            <person name="Futagami T."/>
        </authorList>
    </citation>
    <scope>NUCLEOTIDE SEQUENCE</scope>
    <source>
        <strain evidence="2">IFO 4308</strain>
    </source>
</reference>
<protein>
    <submittedName>
        <fullName evidence="2">Uncharacterized protein</fullName>
    </submittedName>
</protein>
<gene>
    <name evidence="2" type="ORF">AKAW2_11277S</name>
</gene>